<sequence>MKSSILIFPLIIISVLFFLPFSQIQAQISRLYTSSNSGLPNSQINQIYQDKKGFVWIATEDGLSYFDGMKFSIFLHKSGDPKSIKSNYVQTLFEDDCNNFWIGTVSGLQLYHRNFNSFQNFPLYEAKTNILLKPHITAILNSDKDNIVVCTAGHSFYRINKHTLKVTQIENTIKNQPSSFIRSAFQDSHNNMWIGTETEGCILYRTQKGRYVPVKQWLKGKYITSIAEDKSTGKILLGCYNRGMFVYDETTGNVREATTPDARNCAVRSMLYDSKGRIWVGTNDRGLMLFDAKNERFETVPRENNDRSNSTWHVSALMEDNQGNIWAGLYQKGIYFIPNFVNKFEYYGFSSQTQEENSNCVHSILIDKDGGMWVGTDGSGLFYKAKGQSNTINFTKSNSSLPDNSITSLYQDKKGTIWIGTSLNGLCICNGGRSIQRYPKQNQIGSNKIMCLYGDASGNIWVGTYDGGLNRIDAATGAISLYKNTIGNSTQTELSNNWINTMTSDRNGNLIVGTLKGLNVIDKSGRLHYYNDIKGLPDNIKIYSLCEDSNGLLWIGSNSSLLSFDRKSGRVQTYTMANGLPNNFINAIVEDSNKNLWITTNHGLAKFSLQNKTFIKFYSYDGLQSDEFRRRAFFKAADGKLYFGGINGVTAFYPKNICHSRKVPNVYITNFYVFNKSVNVGQESSKMVELDKAVSYAKEIKLRQSDNVFSIEFVALEFTHPQSITYKYKMEGFDKEWKETGADNRLVTYTNLPHGTYTFKVQACSSDLQGSYNETELTIVILPPWWQSVWAYMLYFIILGFIIYRMYEKLQQKMRDKQMQVEREHSEHIKEAKLQFFTNISHEIRTPITLIMSPLDKLRMEEKDSQKKDLYNLMYRNSSRILRLINQLMDMRKIDNNQMQMHFQETDIVFFLKDIMMSFDYLAKNKQIDFRLESEYEHLTAWVDQSNFDKIIFNVLSNAFKFTPEGGKITVNLMTGEDRNATNELQYYFEIKIHDSGPGIKQEAINKIYDRFYQANSQAEYLGSGIGLHLTKQLVDLHHGTISAQNEEVGCSFIIRIPLTYDHLTEAELQTSRQGDMYPQPAKMSRNEENFTILEGAEDTETQKKIKSKPTVVIVDDDKDILSYLRIELSDQYNVESFDSSKAAWNAITSILPDVVISDIVMPEMDGNELCRKIKSNTNTNHIPIIMLSSRTKDENIIEGLDSGADTYLTKPFNIDILKRNIAQLIGARQTIKKKYSQPIDYDYEHLKINSADKRLLEKTIEVIRKNIEDSDFSVEKLSEEVGLSRVHLNRKLKELINTSPSEMIRSIRLKQAAFLLLNNEVNISEVAYKVGFSSHSYFTNSFHDFFGMKPSEFIEKYKNDPNNPILKDIIG</sequence>
<keyword evidence="8" id="KW-0902">Two-component regulatory system</keyword>
<feature type="domain" description="HTH araC/xylS-type" evidence="13">
    <location>
        <begin position="1258"/>
        <end position="1357"/>
    </location>
</feature>
<evidence type="ECO:0000256" key="2">
    <source>
        <dbReference type="ARBA" id="ARBA00012438"/>
    </source>
</evidence>
<dbReference type="Gene3D" id="1.10.10.60">
    <property type="entry name" value="Homeodomain-like"/>
    <property type="match status" value="1"/>
</dbReference>
<dbReference type="SUPFAM" id="SSF52172">
    <property type="entry name" value="CheY-like"/>
    <property type="match status" value="1"/>
</dbReference>
<dbReference type="RefSeq" id="WP_068704926.1">
    <property type="nucleotide sequence ID" value="NZ_BDCR01000004.1"/>
</dbReference>
<dbReference type="InterPro" id="IPR011006">
    <property type="entry name" value="CheY-like_superfamily"/>
</dbReference>
<dbReference type="SMART" id="SM00387">
    <property type="entry name" value="HATPase_c"/>
    <property type="match status" value="1"/>
</dbReference>
<feature type="modified residue" description="4-aspartylphosphate" evidence="11">
    <location>
        <position position="1159"/>
    </location>
</feature>
<dbReference type="Gene3D" id="2.130.10.10">
    <property type="entry name" value="YVTN repeat-like/Quinoprotein amine dehydrogenase"/>
    <property type="match status" value="2"/>
</dbReference>
<dbReference type="Pfam" id="PF02518">
    <property type="entry name" value="HATPase_c"/>
    <property type="match status" value="1"/>
</dbReference>
<accession>A0A161M5E6</accession>
<evidence type="ECO:0000256" key="1">
    <source>
        <dbReference type="ARBA" id="ARBA00000085"/>
    </source>
</evidence>
<keyword evidence="9" id="KW-0805">Transcription regulation</keyword>
<dbReference type="EC" id="2.7.13.3" evidence="2"/>
<dbReference type="InterPro" id="IPR011110">
    <property type="entry name" value="Reg_prop"/>
</dbReference>
<dbReference type="FunFam" id="1.10.287.130:FF:000045">
    <property type="entry name" value="Two-component system sensor histidine kinase/response regulator"/>
    <property type="match status" value="1"/>
</dbReference>
<dbReference type="SMART" id="SM00448">
    <property type="entry name" value="REC"/>
    <property type="match status" value="1"/>
</dbReference>
<dbReference type="InterPro" id="IPR036097">
    <property type="entry name" value="HisK_dim/P_sf"/>
</dbReference>
<keyword evidence="12" id="KW-0812">Transmembrane</keyword>
<keyword evidence="17" id="KW-1185">Reference proteome</keyword>
<dbReference type="PANTHER" id="PTHR43547">
    <property type="entry name" value="TWO-COMPONENT HISTIDINE KINASE"/>
    <property type="match status" value="1"/>
</dbReference>
<dbReference type="Gene3D" id="1.10.287.130">
    <property type="match status" value="1"/>
</dbReference>
<evidence type="ECO:0000313" key="17">
    <source>
        <dbReference type="Proteomes" id="UP000076586"/>
    </source>
</evidence>
<keyword evidence="5" id="KW-0547">Nucleotide-binding</keyword>
<keyword evidence="7" id="KW-0067">ATP-binding</keyword>
<dbReference type="Proteomes" id="UP000076586">
    <property type="component" value="Unassembled WGS sequence"/>
</dbReference>
<evidence type="ECO:0000256" key="4">
    <source>
        <dbReference type="ARBA" id="ARBA00022679"/>
    </source>
</evidence>
<dbReference type="SMART" id="SM00388">
    <property type="entry name" value="HisKA"/>
    <property type="match status" value="1"/>
</dbReference>
<dbReference type="PROSITE" id="PS50109">
    <property type="entry name" value="HIS_KIN"/>
    <property type="match status" value="1"/>
</dbReference>
<dbReference type="Pfam" id="PF07495">
    <property type="entry name" value="Y_Y_Y"/>
    <property type="match status" value="1"/>
</dbReference>
<dbReference type="GO" id="GO:0043565">
    <property type="term" value="F:sequence-specific DNA binding"/>
    <property type="evidence" value="ECO:0007669"/>
    <property type="project" value="InterPro"/>
</dbReference>
<dbReference type="SUPFAM" id="SSF47384">
    <property type="entry name" value="Homodimeric domain of signal transducing histidine kinase"/>
    <property type="match status" value="1"/>
</dbReference>
<keyword evidence="6 16" id="KW-0418">Kinase</keyword>
<dbReference type="Pfam" id="PF12833">
    <property type="entry name" value="HTH_18"/>
    <property type="match status" value="1"/>
</dbReference>
<dbReference type="GO" id="GO:0005524">
    <property type="term" value="F:ATP binding"/>
    <property type="evidence" value="ECO:0007669"/>
    <property type="project" value="UniProtKB-KW"/>
</dbReference>
<dbReference type="SUPFAM" id="SSF46689">
    <property type="entry name" value="Homeodomain-like"/>
    <property type="match status" value="1"/>
</dbReference>
<dbReference type="Gene3D" id="3.30.565.10">
    <property type="entry name" value="Histidine kinase-like ATPase, C-terminal domain"/>
    <property type="match status" value="1"/>
</dbReference>
<reference evidence="17" key="1">
    <citation type="submission" date="2016-04" db="EMBL/GenBank/DDBJ databases">
        <title>Draft genome sequence of Paludibacter jiangxiensis strain NM7.</title>
        <authorList>
            <person name="Qiu Y."/>
            <person name="Matsuura N."/>
            <person name="Ohashi A."/>
            <person name="Tourlousse M.D."/>
            <person name="Sekiguchi Y."/>
        </authorList>
    </citation>
    <scope>NUCLEOTIDE SEQUENCE [LARGE SCALE GENOMIC DNA]</scope>
    <source>
        <strain evidence="17">NM7</strain>
    </source>
</reference>
<dbReference type="SMART" id="SM00342">
    <property type="entry name" value="HTH_ARAC"/>
    <property type="match status" value="1"/>
</dbReference>
<comment type="caution">
    <text evidence="16">The sequence shown here is derived from an EMBL/GenBank/DDBJ whole genome shotgun (WGS) entry which is preliminary data.</text>
</comment>
<keyword evidence="12" id="KW-0472">Membrane</keyword>
<dbReference type="CDD" id="cd17574">
    <property type="entry name" value="REC_OmpR"/>
    <property type="match status" value="1"/>
</dbReference>
<proteinExistence type="predicted"/>
<dbReference type="SUPFAM" id="SSF63829">
    <property type="entry name" value="Calcium-dependent phosphotriesterase"/>
    <property type="match status" value="3"/>
</dbReference>
<dbReference type="PANTHER" id="PTHR43547:SF2">
    <property type="entry name" value="HYBRID SIGNAL TRANSDUCTION HISTIDINE KINASE C"/>
    <property type="match status" value="1"/>
</dbReference>
<dbReference type="Pfam" id="PF07494">
    <property type="entry name" value="Reg_prop"/>
    <property type="match status" value="8"/>
</dbReference>
<dbReference type="Pfam" id="PF00072">
    <property type="entry name" value="Response_reg"/>
    <property type="match status" value="1"/>
</dbReference>
<reference evidence="17" key="2">
    <citation type="journal article" date="2017" name="Genome Announc.">
        <title>Draft genome sequence of Paludibacter jiangxiensis NM7(T), a propionate-producing fermentative bacterium.</title>
        <authorList>
            <person name="Qiu Y.-L."/>
            <person name="Tourlousse D.M."/>
            <person name="Matsuura N."/>
            <person name="Ohashi A."/>
            <person name="Sekiguchi Y."/>
        </authorList>
    </citation>
    <scope>NUCLEOTIDE SEQUENCE [LARGE SCALE GENOMIC DNA]</scope>
    <source>
        <strain evidence="17">NM7</strain>
    </source>
</reference>
<feature type="domain" description="Histidine kinase" evidence="14">
    <location>
        <begin position="839"/>
        <end position="1061"/>
    </location>
</feature>
<dbReference type="GO" id="GO:0000155">
    <property type="term" value="F:phosphorelay sensor kinase activity"/>
    <property type="evidence" value="ECO:0007669"/>
    <property type="project" value="InterPro"/>
</dbReference>
<dbReference type="InterPro" id="IPR004358">
    <property type="entry name" value="Sig_transdc_His_kin-like_C"/>
</dbReference>
<dbReference type="GO" id="GO:0003700">
    <property type="term" value="F:DNA-binding transcription factor activity"/>
    <property type="evidence" value="ECO:0007669"/>
    <property type="project" value="InterPro"/>
</dbReference>
<evidence type="ECO:0000256" key="10">
    <source>
        <dbReference type="ARBA" id="ARBA00023163"/>
    </source>
</evidence>
<organism evidence="16 17">
    <name type="scientific">Paludibacter jiangxiensis</name>
    <dbReference type="NCBI Taxonomy" id="681398"/>
    <lineage>
        <taxon>Bacteria</taxon>
        <taxon>Pseudomonadati</taxon>
        <taxon>Bacteroidota</taxon>
        <taxon>Bacteroidia</taxon>
        <taxon>Bacteroidales</taxon>
        <taxon>Paludibacteraceae</taxon>
        <taxon>Paludibacter</taxon>
    </lineage>
</organism>
<evidence type="ECO:0000256" key="8">
    <source>
        <dbReference type="ARBA" id="ARBA00023012"/>
    </source>
</evidence>
<dbReference type="InterPro" id="IPR001789">
    <property type="entry name" value="Sig_transdc_resp-reg_receiver"/>
</dbReference>
<dbReference type="FunFam" id="2.60.40.10:FF:000791">
    <property type="entry name" value="Two-component system sensor histidine kinase/response regulator"/>
    <property type="match status" value="1"/>
</dbReference>
<dbReference type="EMBL" id="BDCR01000004">
    <property type="protein sequence ID" value="GAT63573.1"/>
    <property type="molecule type" value="Genomic_DNA"/>
</dbReference>
<evidence type="ECO:0000256" key="11">
    <source>
        <dbReference type="PROSITE-ProRule" id="PRU00169"/>
    </source>
</evidence>
<dbReference type="PRINTS" id="PR00344">
    <property type="entry name" value="BCTRLSENSOR"/>
</dbReference>
<protein>
    <recommendedName>
        <fullName evidence="2">histidine kinase</fullName>
        <ecNumber evidence="2">2.7.13.3</ecNumber>
    </recommendedName>
</protein>
<dbReference type="InterPro" id="IPR018060">
    <property type="entry name" value="HTH_AraC"/>
</dbReference>
<evidence type="ECO:0000256" key="12">
    <source>
        <dbReference type="SAM" id="Phobius"/>
    </source>
</evidence>
<evidence type="ECO:0000256" key="3">
    <source>
        <dbReference type="ARBA" id="ARBA00022553"/>
    </source>
</evidence>
<dbReference type="InterPro" id="IPR003661">
    <property type="entry name" value="HisK_dim/P_dom"/>
</dbReference>
<evidence type="ECO:0000256" key="9">
    <source>
        <dbReference type="ARBA" id="ARBA00023015"/>
    </source>
</evidence>
<dbReference type="STRING" id="681398.PJIAN_4112"/>
<dbReference type="OrthoDB" id="717811at2"/>
<feature type="transmembrane region" description="Helical" evidence="12">
    <location>
        <begin position="789"/>
        <end position="807"/>
    </location>
</feature>
<name>A0A161M5E6_9BACT</name>
<dbReference type="InterPro" id="IPR011123">
    <property type="entry name" value="Y_Y_Y"/>
</dbReference>
<dbReference type="CDD" id="cd00082">
    <property type="entry name" value="HisKA"/>
    <property type="match status" value="1"/>
</dbReference>
<dbReference type="Gene3D" id="2.60.40.10">
    <property type="entry name" value="Immunoglobulins"/>
    <property type="match status" value="1"/>
</dbReference>
<evidence type="ECO:0000259" key="13">
    <source>
        <dbReference type="PROSITE" id="PS01124"/>
    </source>
</evidence>
<comment type="catalytic activity">
    <reaction evidence="1">
        <text>ATP + protein L-histidine = ADP + protein N-phospho-L-histidine.</text>
        <dbReference type="EC" id="2.7.13.3"/>
    </reaction>
</comment>
<dbReference type="InterPro" id="IPR005467">
    <property type="entry name" value="His_kinase_dom"/>
</dbReference>
<evidence type="ECO:0000256" key="7">
    <source>
        <dbReference type="ARBA" id="ARBA00022840"/>
    </source>
</evidence>
<dbReference type="InterPro" id="IPR003594">
    <property type="entry name" value="HATPase_dom"/>
</dbReference>
<feature type="domain" description="Response regulatory" evidence="15">
    <location>
        <begin position="1111"/>
        <end position="1226"/>
    </location>
</feature>
<evidence type="ECO:0000256" key="5">
    <source>
        <dbReference type="ARBA" id="ARBA00022741"/>
    </source>
</evidence>
<dbReference type="PROSITE" id="PS01124">
    <property type="entry name" value="HTH_ARAC_FAMILY_2"/>
    <property type="match status" value="1"/>
</dbReference>
<evidence type="ECO:0000259" key="15">
    <source>
        <dbReference type="PROSITE" id="PS50110"/>
    </source>
</evidence>
<keyword evidence="10" id="KW-0804">Transcription</keyword>
<keyword evidence="4" id="KW-0808">Transferase</keyword>
<evidence type="ECO:0000313" key="16">
    <source>
        <dbReference type="EMBL" id="GAT63573.1"/>
    </source>
</evidence>
<evidence type="ECO:0000256" key="6">
    <source>
        <dbReference type="ARBA" id="ARBA00022777"/>
    </source>
</evidence>
<dbReference type="FunFam" id="3.30.565.10:FF:000037">
    <property type="entry name" value="Hybrid sensor histidine kinase/response regulator"/>
    <property type="match status" value="1"/>
</dbReference>
<dbReference type="InterPro" id="IPR036890">
    <property type="entry name" value="HATPase_C_sf"/>
</dbReference>
<keyword evidence="3 11" id="KW-0597">Phosphoprotein</keyword>
<dbReference type="Pfam" id="PF00512">
    <property type="entry name" value="HisKA"/>
    <property type="match status" value="1"/>
</dbReference>
<dbReference type="InterPro" id="IPR015943">
    <property type="entry name" value="WD40/YVTN_repeat-like_dom_sf"/>
</dbReference>
<evidence type="ECO:0000259" key="14">
    <source>
        <dbReference type="PROSITE" id="PS50109"/>
    </source>
</evidence>
<dbReference type="SUPFAM" id="SSF55874">
    <property type="entry name" value="ATPase domain of HSP90 chaperone/DNA topoisomerase II/histidine kinase"/>
    <property type="match status" value="1"/>
</dbReference>
<dbReference type="Gene3D" id="3.40.50.2300">
    <property type="match status" value="1"/>
</dbReference>
<dbReference type="PROSITE" id="PS50110">
    <property type="entry name" value="RESPONSE_REGULATORY"/>
    <property type="match status" value="1"/>
</dbReference>
<gene>
    <name evidence="16" type="ORF">PJIAN_4112</name>
</gene>
<dbReference type="InterPro" id="IPR013783">
    <property type="entry name" value="Ig-like_fold"/>
</dbReference>
<keyword evidence="12" id="KW-1133">Transmembrane helix</keyword>
<dbReference type="InterPro" id="IPR009057">
    <property type="entry name" value="Homeodomain-like_sf"/>
</dbReference>